<dbReference type="Pfam" id="PF00899">
    <property type="entry name" value="ThiF"/>
    <property type="match status" value="1"/>
</dbReference>
<name>A0ABZ2PKD8_9NOCA</name>
<dbReference type="InterPro" id="IPR000594">
    <property type="entry name" value="ThiF_NAD_FAD-bd"/>
</dbReference>
<evidence type="ECO:0000313" key="3">
    <source>
        <dbReference type="Proteomes" id="UP001432000"/>
    </source>
</evidence>
<dbReference type="GO" id="GO:0016779">
    <property type="term" value="F:nucleotidyltransferase activity"/>
    <property type="evidence" value="ECO:0007669"/>
    <property type="project" value="UniProtKB-KW"/>
</dbReference>
<accession>A0ABZ2PKD8</accession>
<dbReference type="Proteomes" id="UP001432000">
    <property type="component" value="Chromosome"/>
</dbReference>
<sequence length="366" mass="40332">MIEILDPKTDSRRIDELLQPNCGMHYVDGWKSARSELAAIDAFGPASPNWDDDRVVEDSSRYIVYPWRSTMVRLPADEHFYRLRTARNRYLLDDDEQRQWGSALIGVAGLSVGASVVSVCALTGARRFRIADLDTLGPSNLNRLQGSVCDLGMSKVTLAQRRLLETDPYCDVSAHPNGYDSLDGSFLGSVGEEQLSVLAEEMDDLALKVVVRQQARVLGIPVVMATDNGDNVILDVERYDLDAEYPLFHGRAGEFTGMDVSELNDPRNRIRIASAIVGSDVTPRTRYSLTQVGRSLPSWPQLGTAANAAGSVAGLAARLIVLGADMQSGRYRVDLDRILLGDKAASATRWNELDEYAFAALMSQRY</sequence>
<dbReference type="Gene3D" id="3.40.50.720">
    <property type="entry name" value="NAD(P)-binding Rossmann-like Domain"/>
    <property type="match status" value="1"/>
</dbReference>
<reference evidence="2 3" key="1">
    <citation type="submission" date="2024-03" db="EMBL/GenBank/DDBJ databases">
        <title>Natural products discovery in diverse microorganisms through a two-stage MS feature dereplication strategy.</title>
        <authorList>
            <person name="Zhang R."/>
        </authorList>
    </citation>
    <scope>NUCLEOTIDE SEQUENCE [LARGE SCALE GENOMIC DNA]</scope>
    <source>
        <strain evidence="2 3">18930</strain>
    </source>
</reference>
<dbReference type="EMBL" id="CP147846">
    <property type="protein sequence ID" value="WXG69660.1"/>
    <property type="molecule type" value="Genomic_DNA"/>
</dbReference>
<evidence type="ECO:0000313" key="2">
    <source>
        <dbReference type="EMBL" id="WXG69660.1"/>
    </source>
</evidence>
<dbReference type="PANTHER" id="PTHR43267:SF3">
    <property type="entry name" value="THIF PROTEIN"/>
    <property type="match status" value="1"/>
</dbReference>
<keyword evidence="3" id="KW-1185">Reference proteome</keyword>
<dbReference type="SUPFAM" id="SSF69572">
    <property type="entry name" value="Activating enzymes of the ubiquitin-like proteins"/>
    <property type="match status" value="1"/>
</dbReference>
<feature type="domain" description="THIF-type NAD/FAD binding fold" evidence="1">
    <location>
        <begin position="91"/>
        <end position="225"/>
    </location>
</feature>
<protein>
    <submittedName>
        <fullName evidence="2">ThiF family adenylyltransferase</fullName>
    </submittedName>
</protein>
<dbReference type="InterPro" id="IPR045886">
    <property type="entry name" value="ThiF/MoeB/HesA"/>
</dbReference>
<dbReference type="RefSeq" id="WP_338890569.1">
    <property type="nucleotide sequence ID" value="NZ_CP147846.1"/>
</dbReference>
<dbReference type="InterPro" id="IPR035985">
    <property type="entry name" value="Ubiquitin-activating_enz"/>
</dbReference>
<gene>
    <name evidence="2" type="ORF">WDS16_03645</name>
</gene>
<proteinExistence type="predicted"/>
<dbReference type="PANTHER" id="PTHR43267">
    <property type="entry name" value="TRNA THREONYLCARBAMOYLADENOSINE DEHYDRATASE"/>
    <property type="match status" value="1"/>
</dbReference>
<keyword evidence="2" id="KW-0808">Transferase</keyword>
<organism evidence="2 3">
    <name type="scientific">Rhodococcus sovatensis</name>
    <dbReference type="NCBI Taxonomy" id="1805840"/>
    <lineage>
        <taxon>Bacteria</taxon>
        <taxon>Bacillati</taxon>
        <taxon>Actinomycetota</taxon>
        <taxon>Actinomycetes</taxon>
        <taxon>Mycobacteriales</taxon>
        <taxon>Nocardiaceae</taxon>
        <taxon>Rhodococcus</taxon>
    </lineage>
</organism>
<evidence type="ECO:0000259" key="1">
    <source>
        <dbReference type="Pfam" id="PF00899"/>
    </source>
</evidence>
<keyword evidence="2" id="KW-0548">Nucleotidyltransferase</keyword>